<dbReference type="SUPFAM" id="SSF56003">
    <property type="entry name" value="Molybdenum cofactor-binding domain"/>
    <property type="match status" value="1"/>
</dbReference>
<reference evidence="4 5" key="1">
    <citation type="submission" date="2012-05" db="EMBL/GenBank/DDBJ databases">
        <authorList>
            <person name="Weinstock G."/>
            <person name="Sodergren E."/>
            <person name="Lobos E.A."/>
            <person name="Fulton L."/>
            <person name="Fulton R."/>
            <person name="Courtney L."/>
            <person name="Fronick C."/>
            <person name="O'Laughlin M."/>
            <person name="Godfrey J."/>
            <person name="Wilson R.M."/>
            <person name="Miner T."/>
            <person name="Farmer C."/>
            <person name="Delehaunty K."/>
            <person name="Cordes M."/>
            <person name="Minx P."/>
            <person name="Tomlinson C."/>
            <person name="Chen J."/>
            <person name="Wollam A."/>
            <person name="Pepin K.H."/>
            <person name="Bhonagiri V."/>
            <person name="Zhang X."/>
            <person name="Suruliraj S."/>
            <person name="Warren W."/>
            <person name="Mitreva M."/>
            <person name="Mardis E.R."/>
            <person name="Wilson R.K."/>
        </authorList>
    </citation>
    <scope>NUCLEOTIDE SEQUENCE [LARGE SCALE GENOMIC DNA]</scope>
    <source>
        <strain evidence="4 5">DSM 1785</strain>
    </source>
</reference>
<dbReference type="GO" id="GO:0004854">
    <property type="term" value="F:xanthine dehydrogenase activity"/>
    <property type="evidence" value="ECO:0007669"/>
    <property type="project" value="InterPro"/>
</dbReference>
<evidence type="ECO:0000313" key="4">
    <source>
        <dbReference type="EMBL" id="EKY28809.1"/>
    </source>
</evidence>
<keyword evidence="2" id="KW-0560">Oxidoreductase</keyword>
<dbReference type="SUPFAM" id="SSF54665">
    <property type="entry name" value="CO dehydrogenase molybdoprotein N-domain-like"/>
    <property type="match status" value="1"/>
</dbReference>
<dbReference type="GO" id="GO:0002197">
    <property type="term" value="C:xanthine dehydrogenase complex"/>
    <property type="evidence" value="ECO:0007669"/>
    <property type="project" value="InterPro"/>
</dbReference>
<evidence type="ECO:0000256" key="2">
    <source>
        <dbReference type="ARBA" id="ARBA00023002"/>
    </source>
</evidence>
<dbReference type="InterPro" id="IPR000674">
    <property type="entry name" value="Ald_Oxase/Xan_DH_a/b"/>
</dbReference>
<dbReference type="NCBIfam" id="NF043082">
    <property type="entry name" value="XdhA_XDHase"/>
    <property type="match status" value="1"/>
</dbReference>
<dbReference type="Pfam" id="PF01315">
    <property type="entry name" value="Ald_Xan_dh_C"/>
    <property type="match status" value="1"/>
</dbReference>
<dbReference type="EMBL" id="AMEZ01000017">
    <property type="protein sequence ID" value="EKY28809.1"/>
    <property type="molecule type" value="Genomic_DNA"/>
</dbReference>
<protein>
    <submittedName>
        <fullName evidence="4">Putative 4-hydroxybenzoyl-CoA reductase subunit alpha</fullName>
    </submittedName>
</protein>
<dbReference type="OrthoDB" id="9759099at2"/>
<dbReference type="InterPro" id="IPR036856">
    <property type="entry name" value="Ald_Oxase/Xan_DH_a/b_sf"/>
</dbReference>
<dbReference type="HOGENOM" id="CLU_001681_2_3_9"/>
<dbReference type="PANTHER" id="PTHR11908">
    <property type="entry name" value="XANTHINE DEHYDROGENASE"/>
    <property type="match status" value="1"/>
</dbReference>
<dbReference type="PANTHER" id="PTHR11908:SF132">
    <property type="entry name" value="ALDEHYDE OXIDASE 1-RELATED"/>
    <property type="match status" value="1"/>
</dbReference>
<evidence type="ECO:0000313" key="5">
    <source>
        <dbReference type="Proteomes" id="UP000010420"/>
    </source>
</evidence>
<dbReference type="InterPro" id="IPR037165">
    <property type="entry name" value="AldOxase/xan_DH_Mopterin-bd_sf"/>
</dbReference>
<dbReference type="eggNOG" id="COG1529">
    <property type="taxonomic scope" value="Bacteria"/>
</dbReference>
<dbReference type="AlphaFoldDB" id="L1QLF9"/>
<sequence length="763" mass="84141">MSYKVIGNSIDRVDSVAKVTGKAKYTDDFFEREMLIGKVLRSPYAHAIIKDIYIDDALKLPGVEAVLTYKDLPNIKFATAGHPYSLDPNHKDVEDRLILAEKARFVGDAVAAVVAKDEIIAKKALKLLRVDYDVLPAVFNPEDSIKEGAPIIHSEKEDNIIASSVINIGDIESEFKKAEYIFEGEYETSIVQHCQLENQSAYAYVDSNDRIVIVTSTQIPHIVRRIVGQALNIPWGKIRVIKPYVGGGFRNKQDVIIEPLTVAMTLAVNGKPVRLSLSREEVFIDTRTRHAMKYNIKTAVSKEGKLLGIYMKNIVNNGAYASHGHSIAMSAASKFRPLYNFNSIKVEPKTIYTNLPTAGAMRGYGIPQVCFALESHIDDIALKLNIDPIKFREDNFINLGYIDPLNNIKVRSFGLISCIEKGKKLIKWDEKKEAYKKYYGNKRRGLGMACFSYFSGTYPVSLELAGARIVMNQDGSIQLQVGATEIGQGSDTIFSQMAAEVLGINIKDVHIISTQDTDITPFDTGAYASRQSFITGAAVKKAALEVKEKVLILASKKCGLNISELDINNGEIIEKKLGNVICPLAKIALESYYDRENAAPITSDISENIKINAVAYGVTFAEIEVDIETGKIEILEIYNIHDSGKILNHKIAEGQVQGGVSMGLGYALSEELLFNKDTGEPLNNNLLDYKIQTILDTPIIGVDFVELEDPAGSFGQKSLGENPTISPAPAIRNAVLDATGIAFNKLPMNPQRVFEKFKETGLI</sequence>
<proteinExistence type="predicted"/>
<dbReference type="SMART" id="SM01008">
    <property type="entry name" value="Ald_Xan_dh_C"/>
    <property type="match status" value="1"/>
</dbReference>
<dbReference type="InterPro" id="IPR050028">
    <property type="entry name" value="XdhA_XDHase"/>
</dbReference>
<comment type="caution">
    <text evidence="4">The sequence shown here is derived from an EMBL/GenBank/DDBJ whole genome shotgun (WGS) entry which is preliminary data.</text>
</comment>
<dbReference type="Pfam" id="PF02738">
    <property type="entry name" value="MoCoBD_1"/>
    <property type="match status" value="1"/>
</dbReference>
<dbReference type="InterPro" id="IPR016208">
    <property type="entry name" value="Ald_Oxase/xanthine_DH-like"/>
</dbReference>
<dbReference type="Pfam" id="PF20256">
    <property type="entry name" value="MoCoBD_2"/>
    <property type="match status" value="1"/>
</dbReference>
<dbReference type="RefSeq" id="WP_005210751.1">
    <property type="nucleotide sequence ID" value="NZ_KB291611.1"/>
</dbReference>
<name>L1QLF9_9CLOT</name>
<evidence type="ECO:0000256" key="1">
    <source>
        <dbReference type="ARBA" id="ARBA00022505"/>
    </source>
</evidence>
<dbReference type="Gene3D" id="3.30.365.10">
    <property type="entry name" value="Aldehyde oxidase/xanthine dehydrogenase, molybdopterin binding domain"/>
    <property type="match status" value="4"/>
</dbReference>
<dbReference type="PATRIC" id="fig|545697.3.peg.548"/>
<accession>L1QLF9</accession>
<dbReference type="GO" id="GO:0005506">
    <property type="term" value="F:iron ion binding"/>
    <property type="evidence" value="ECO:0007669"/>
    <property type="project" value="InterPro"/>
</dbReference>
<dbReference type="InterPro" id="IPR008274">
    <property type="entry name" value="AldOxase/xan_DH_MoCoBD1"/>
</dbReference>
<feature type="domain" description="Aldehyde oxidase/xanthine dehydrogenase a/b hammerhead" evidence="3">
    <location>
        <begin position="20"/>
        <end position="136"/>
    </location>
</feature>
<dbReference type="STRING" id="545697.HMPREF0216_00553"/>
<organism evidence="4 5">
    <name type="scientific">Clostridium celatum DSM 1785</name>
    <dbReference type="NCBI Taxonomy" id="545697"/>
    <lineage>
        <taxon>Bacteria</taxon>
        <taxon>Bacillati</taxon>
        <taxon>Bacillota</taxon>
        <taxon>Clostridia</taxon>
        <taxon>Eubacteriales</taxon>
        <taxon>Clostridiaceae</taxon>
        <taxon>Clostridium</taxon>
    </lineage>
</organism>
<dbReference type="InterPro" id="IPR046867">
    <property type="entry name" value="AldOxase/xan_DH_MoCoBD2"/>
</dbReference>
<keyword evidence="5" id="KW-1185">Reference proteome</keyword>
<dbReference type="Gene3D" id="3.90.1170.50">
    <property type="entry name" value="Aldehyde oxidase/xanthine dehydrogenase, a/b hammerhead"/>
    <property type="match status" value="1"/>
</dbReference>
<dbReference type="NCBIfam" id="NF007426">
    <property type="entry name" value="PRK09970.1"/>
    <property type="match status" value="1"/>
</dbReference>
<keyword evidence="1" id="KW-0500">Molybdenum</keyword>
<dbReference type="Proteomes" id="UP000010420">
    <property type="component" value="Unassembled WGS sequence"/>
</dbReference>
<gene>
    <name evidence="4" type="ORF">HMPREF0216_00553</name>
</gene>
<evidence type="ECO:0000259" key="3">
    <source>
        <dbReference type="SMART" id="SM01008"/>
    </source>
</evidence>